<evidence type="ECO:0000256" key="1">
    <source>
        <dbReference type="SAM" id="MobiDB-lite"/>
    </source>
</evidence>
<feature type="non-terminal residue" evidence="2">
    <location>
        <position position="1"/>
    </location>
</feature>
<name>A0AAV6GR74_9TELE</name>
<feature type="region of interest" description="Disordered" evidence="1">
    <location>
        <begin position="21"/>
        <end position="44"/>
    </location>
</feature>
<proteinExistence type="predicted"/>
<accession>A0AAV6GR74</accession>
<sequence length="73" mass="8085">ASRPPRAIETVVVETVTYQREQHSATAAAATGGERTSERKESTARAKLITTKEEIFCHKKWVLAIETERAAES</sequence>
<feature type="non-terminal residue" evidence="2">
    <location>
        <position position="73"/>
    </location>
</feature>
<organism evidence="2 3">
    <name type="scientific">Alosa alosa</name>
    <name type="common">allis shad</name>
    <dbReference type="NCBI Taxonomy" id="278164"/>
    <lineage>
        <taxon>Eukaryota</taxon>
        <taxon>Metazoa</taxon>
        <taxon>Chordata</taxon>
        <taxon>Craniata</taxon>
        <taxon>Vertebrata</taxon>
        <taxon>Euteleostomi</taxon>
        <taxon>Actinopterygii</taxon>
        <taxon>Neopterygii</taxon>
        <taxon>Teleostei</taxon>
        <taxon>Clupei</taxon>
        <taxon>Clupeiformes</taxon>
        <taxon>Clupeoidei</taxon>
        <taxon>Clupeidae</taxon>
        <taxon>Alosa</taxon>
    </lineage>
</organism>
<comment type="caution">
    <text evidence="2">The sequence shown here is derived from an EMBL/GenBank/DDBJ whole genome shotgun (WGS) entry which is preliminary data.</text>
</comment>
<evidence type="ECO:0000313" key="3">
    <source>
        <dbReference type="Proteomes" id="UP000823561"/>
    </source>
</evidence>
<dbReference type="Proteomes" id="UP000823561">
    <property type="component" value="Chromosome 9"/>
</dbReference>
<gene>
    <name evidence="2" type="ORF">AALO_G00132180</name>
</gene>
<evidence type="ECO:0000313" key="2">
    <source>
        <dbReference type="EMBL" id="KAG5276452.1"/>
    </source>
</evidence>
<reference evidence="2" key="1">
    <citation type="submission" date="2020-10" db="EMBL/GenBank/DDBJ databases">
        <title>Chromosome-scale genome assembly of the Allis shad, Alosa alosa.</title>
        <authorList>
            <person name="Margot Z."/>
            <person name="Christophe K."/>
            <person name="Cabau C."/>
            <person name="Louis A."/>
            <person name="Berthelot C."/>
            <person name="Parey E."/>
            <person name="Roest Crollius H."/>
            <person name="Montfort J."/>
            <person name="Robinson-Rechavi M."/>
            <person name="Bucao C."/>
            <person name="Bouchez O."/>
            <person name="Gislard M."/>
            <person name="Lluch J."/>
            <person name="Milhes M."/>
            <person name="Lampietro C."/>
            <person name="Lopez Roques C."/>
            <person name="Donnadieu C."/>
            <person name="Braasch I."/>
            <person name="Desvignes T."/>
            <person name="Postlethwait J."/>
            <person name="Bobe J."/>
            <person name="Guiguen Y."/>
        </authorList>
    </citation>
    <scope>NUCLEOTIDE SEQUENCE</scope>
    <source>
        <strain evidence="2">M-15738</strain>
        <tissue evidence="2">Blood</tissue>
    </source>
</reference>
<feature type="compositionally biased region" description="Basic and acidic residues" evidence="1">
    <location>
        <begin position="35"/>
        <end position="44"/>
    </location>
</feature>
<dbReference type="EMBL" id="JADWDJ010000009">
    <property type="protein sequence ID" value="KAG5276452.1"/>
    <property type="molecule type" value="Genomic_DNA"/>
</dbReference>
<keyword evidence="3" id="KW-1185">Reference proteome</keyword>
<dbReference type="AlphaFoldDB" id="A0AAV6GR74"/>
<protein>
    <submittedName>
        <fullName evidence="2">Uncharacterized protein</fullName>
    </submittedName>
</protein>